<evidence type="ECO:0000313" key="1">
    <source>
        <dbReference type="EMBL" id="KAK7480674.1"/>
    </source>
</evidence>
<sequence>RISRWLNATVENSSKPELCGAWRGFFEVLIDNLGGGIQRYFPALELSGWSDLANVAVGFGSLSTTAPDISVDVYRRIWWRR</sequence>
<protein>
    <submittedName>
        <fullName evidence="1">Uncharacterized protein</fullName>
    </submittedName>
</protein>
<evidence type="ECO:0000313" key="2">
    <source>
        <dbReference type="Proteomes" id="UP001519460"/>
    </source>
</evidence>
<feature type="non-terminal residue" evidence="1">
    <location>
        <position position="1"/>
    </location>
</feature>
<proteinExistence type="predicted"/>
<keyword evidence="2" id="KW-1185">Reference proteome</keyword>
<comment type="caution">
    <text evidence="1">The sequence shown here is derived from an EMBL/GenBank/DDBJ whole genome shotgun (WGS) entry which is preliminary data.</text>
</comment>
<name>A0ABD0K0Y4_9CAEN</name>
<dbReference type="Proteomes" id="UP001519460">
    <property type="component" value="Unassembled WGS sequence"/>
</dbReference>
<reference evidence="1 2" key="1">
    <citation type="journal article" date="2023" name="Sci. Data">
        <title>Genome assembly of the Korean intertidal mud-creeper Batillaria attramentaria.</title>
        <authorList>
            <person name="Patra A.K."/>
            <person name="Ho P.T."/>
            <person name="Jun S."/>
            <person name="Lee S.J."/>
            <person name="Kim Y."/>
            <person name="Won Y.J."/>
        </authorList>
    </citation>
    <scope>NUCLEOTIDE SEQUENCE [LARGE SCALE GENOMIC DNA]</scope>
    <source>
        <strain evidence="1">Wonlab-2016</strain>
    </source>
</reference>
<gene>
    <name evidence="1" type="ORF">BaRGS_00028042</name>
</gene>
<dbReference type="AlphaFoldDB" id="A0ABD0K0Y4"/>
<accession>A0ABD0K0Y4</accession>
<organism evidence="1 2">
    <name type="scientific">Batillaria attramentaria</name>
    <dbReference type="NCBI Taxonomy" id="370345"/>
    <lineage>
        <taxon>Eukaryota</taxon>
        <taxon>Metazoa</taxon>
        <taxon>Spiralia</taxon>
        <taxon>Lophotrochozoa</taxon>
        <taxon>Mollusca</taxon>
        <taxon>Gastropoda</taxon>
        <taxon>Caenogastropoda</taxon>
        <taxon>Sorbeoconcha</taxon>
        <taxon>Cerithioidea</taxon>
        <taxon>Batillariidae</taxon>
        <taxon>Batillaria</taxon>
    </lineage>
</organism>
<dbReference type="EMBL" id="JACVVK020000276">
    <property type="protein sequence ID" value="KAK7480674.1"/>
    <property type="molecule type" value="Genomic_DNA"/>
</dbReference>